<dbReference type="PROSITE" id="PS00518">
    <property type="entry name" value="ZF_RING_1"/>
    <property type="match status" value="1"/>
</dbReference>
<evidence type="ECO:0000256" key="12">
    <source>
        <dbReference type="ARBA" id="ARBA00023242"/>
    </source>
</evidence>
<evidence type="ECO:0000256" key="13">
    <source>
        <dbReference type="PROSITE-ProRule" id="PRU00175"/>
    </source>
</evidence>
<dbReference type="SUPFAM" id="SSF57850">
    <property type="entry name" value="RING/U-box"/>
    <property type="match status" value="1"/>
</dbReference>
<dbReference type="Gene3D" id="3.30.40.10">
    <property type="entry name" value="Zinc/RING finger domain, C3HC4 (zinc finger)"/>
    <property type="match status" value="1"/>
</dbReference>
<dbReference type="GO" id="GO:0016567">
    <property type="term" value="P:protein ubiquitination"/>
    <property type="evidence" value="ECO:0007669"/>
    <property type="project" value="UniProtKB-UniRule"/>
</dbReference>
<evidence type="ECO:0000256" key="2">
    <source>
        <dbReference type="ARBA" id="ARBA00004123"/>
    </source>
</evidence>
<organism evidence="18">
    <name type="scientific">Rhizophora mucronata</name>
    <name type="common">Asiatic mangrove</name>
    <dbReference type="NCBI Taxonomy" id="61149"/>
    <lineage>
        <taxon>Eukaryota</taxon>
        <taxon>Viridiplantae</taxon>
        <taxon>Streptophyta</taxon>
        <taxon>Embryophyta</taxon>
        <taxon>Tracheophyta</taxon>
        <taxon>Spermatophyta</taxon>
        <taxon>Magnoliopsida</taxon>
        <taxon>eudicotyledons</taxon>
        <taxon>Gunneridae</taxon>
        <taxon>Pentapetalae</taxon>
        <taxon>rosids</taxon>
        <taxon>fabids</taxon>
        <taxon>Malpighiales</taxon>
        <taxon>Rhizophoraceae</taxon>
        <taxon>Rhizophora</taxon>
    </lineage>
</organism>
<dbReference type="AlphaFoldDB" id="A0A2P2LH57"/>
<keyword evidence="8 14" id="KW-0833">Ubl conjugation pathway</keyword>
<dbReference type="EMBL" id="GGEC01036809">
    <property type="protein sequence ID" value="MBX17293.1"/>
    <property type="molecule type" value="Transcribed_RNA"/>
</dbReference>
<evidence type="ECO:0000313" key="18">
    <source>
        <dbReference type="EMBL" id="MBX17293.1"/>
    </source>
</evidence>
<reference evidence="18" key="1">
    <citation type="submission" date="2018-02" db="EMBL/GenBank/DDBJ databases">
        <title>Rhizophora mucronata_Transcriptome.</title>
        <authorList>
            <person name="Meera S.P."/>
            <person name="Sreeshan A."/>
            <person name="Augustine A."/>
        </authorList>
    </citation>
    <scope>NUCLEOTIDE SEQUENCE</scope>
    <source>
        <tissue evidence="18">Leaf</tissue>
    </source>
</reference>
<dbReference type="InterPro" id="IPR017907">
    <property type="entry name" value="Znf_RING_CS"/>
</dbReference>
<dbReference type="InterPro" id="IPR018957">
    <property type="entry name" value="Znf_C3HC4_RING-type"/>
</dbReference>
<evidence type="ECO:0000256" key="10">
    <source>
        <dbReference type="ARBA" id="ARBA00022853"/>
    </source>
</evidence>
<keyword evidence="7 13" id="KW-0863">Zinc-finger</keyword>
<dbReference type="InterPro" id="IPR001841">
    <property type="entry name" value="Znf_RING"/>
</dbReference>
<feature type="coiled-coil region" evidence="15">
    <location>
        <begin position="601"/>
        <end position="642"/>
    </location>
</feature>
<keyword evidence="5 14" id="KW-0808">Transferase</keyword>
<evidence type="ECO:0000256" key="15">
    <source>
        <dbReference type="SAM" id="Coils"/>
    </source>
</evidence>
<dbReference type="PROSITE" id="PS50089">
    <property type="entry name" value="ZF_RING_2"/>
    <property type="match status" value="1"/>
</dbReference>
<sequence>MENADSEEEPQKKRPHSNLSLSTTDATVAAMARQSSIPPPNDQTVDSAVLQYENQRLVQQLEMQKREMHDLGSKINELKAKQTSYDDFFITVNQLWNQLDDDLVLLGVLAGRSKDDLQRLDHTDYTGGGGISIFLFACSIPLCPPEEMFLCRLLNTDSFPQSGNDDIVGYVEEALSSRRSFTLGLMKSLEDTIEAQRAKTENIARALLGNPSAEDVIIQLSRIDNMMKEEAKNLSEVIDVLHLKHKEFSDQIQTYINSHSVDESEINSLAGDLEETMGELEETRRKLVDLKMQKDAAARIYSPAPSAVNGSLSPERHADRSKGLRELRDSVEEAKMVAASRLSELQDAREENLLLSKELEYLQNELKDDKHINSSRLYHSVNDQLQHWNAEAERYRTLTASLQDERLFLARREKEVNARLESADAARNTNDTAGSRIEELELQLQKCTVEKNDLQLKLEEAIQDSGRKDIKEEFRVMASALSKELSMMEAQLNRWKQTAHEAVSLRDESQSLKTLLSEKTNEQKHLTGLCTEHVSEIKSLGVLIDRLQKEKLELESMLDMYGQQIYDNRDLLQIKESERRAHAQAEVLHRALDEHSLELRVRAAKEAEDACQERLSAAETEIAELRAELEASERGVLELKEAIRNREVEAEAYISEIETIGQAYEDMQTQNQHLLQQLAERDEYNIKLVSESVKMKQAESVLLSDKQALGKQLQQVSTLVDAVKMRIAQSEEQMKVSLAEAVRSIEEDRHLSINLETARWELMDAEKEMKWLKSASTSSDKEYEQIQKEIAEAQTELDSERSTRNKLEEELTELNNKFAEMMAQRGEAAMQRLQDEINEYKSMLKCSVCSDRPKEVVIVKCYHLFCNPCIQRNLEIRHRKCPACGAAFGQNDVRIVKI</sequence>
<dbReference type="EC" id="2.3.2.27" evidence="14"/>
<feature type="compositionally biased region" description="Polar residues" evidence="16">
    <location>
        <begin position="17"/>
        <end position="26"/>
    </location>
</feature>
<dbReference type="PANTHER" id="PTHR23163:SF8">
    <property type="entry name" value="E3 UBIQUITIN-PROTEIN LIGASE BRE1-LIKE 2"/>
    <property type="match status" value="1"/>
</dbReference>
<dbReference type="CDD" id="cd16499">
    <property type="entry name" value="RING-HC_Bre1-like"/>
    <property type="match status" value="1"/>
</dbReference>
<dbReference type="GO" id="GO:0005634">
    <property type="term" value="C:nucleus"/>
    <property type="evidence" value="ECO:0007669"/>
    <property type="project" value="UniProtKB-SubCell"/>
</dbReference>
<feature type="coiled-coil region" evidence="15">
    <location>
        <begin position="537"/>
        <end position="564"/>
    </location>
</feature>
<dbReference type="Pfam" id="PF00097">
    <property type="entry name" value="zf-C3HC4"/>
    <property type="match status" value="1"/>
</dbReference>
<feature type="coiled-coil region" evidence="15">
    <location>
        <begin position="266"/>
        <end position="300"/>
    </location>
</feature>
<proteinExistence type="inferred from homology"/>
<evidence type="ECO:0000256" key="6">
    <source>
        <dbReference type="ARBA" id="ARBA00022723"/>
    </source>
</evidence>
<dbReference type="GO" id="GO:0008270">
    <property type="term" value="F:zinc ion binding"/>
    <property type="evidence" value="ECO:0007669"/>
    <property type="project" value="UniProtKB-KW"/>
</dbReference>
<keyword evidence="6 14" id="KW-0479">Metal-binding</keyword>
<evidence type="ECO:0000256" key="1">
    <source>
        <dbReference type="ARBA" id="ARBA00000900"/>
    </source>
</evidence>
<evidence type="ECO:0000256" key="11">
    <source>
        <dbReference type="ARBA" id="ARBA00023054"/>
    </source>
</evidence>
<comment type="similarity">
    <text evidence="4 14">Belongs to the BRE1 family.</text>
</comment>
<keyword evidence="11 14" id="KW-0175">Coiled coil</keyword>
<evidence type="ECO:0000256" key="9">
    <source>
        <dbReference type="ARBA" id="ARBA00022833"/>
    </source>
</evidence>
<dbReference type="SMART" id="SM00184">
    <property type="entry name" value="RING"/>
    <property type="match status" value="1"/>
</dbReference>
<keyword evidence="12 14" id="KW-0539">Nucleus</keyword>
<dbReference type="GO" id="GO:0033503">
    <property type="term" value="C:HULC complex"/>
    <property type="evidence" value="ECO:0007669"/>
    <property type="project" value="TreeGrafter"/>
</dbReference>
<feature type="coiled-coil region" evidence="15">
    <location>
        <begin position="423"/>
        <end position="498"/>
    </location>
</feature>
<feature type="coiled-coil region" evidence="15">
    <location>
        <begin position="54"/>
        <end position="81"/>
    </location>
</feature>
<comment type="catalytic activity">
    <reaction evidence="1 14">
        <text>S-ubiquitinyl-[E2 ubiquitin-conjugating enzyme]-L-cysteine + [acceptor protein]-L-lysine = [E2 ubiquitin-conjugating enzyme]-L-cysteine + N(6)-ubiquitinyl-[acceptor protein]-L-lysine.</text>
        <dbReference type="EC" id="2.3.2.27"/>
    </reaction>
</comment>
<accession>A0A2P2LH57</accession>
<dbReference type="InterPro" id="IPR013083">
    <property type="entry name" value="Znf_RING/FYVE/PHD"/>
</dbReference>
<feature type="region of interest" description="Disordered" evidence="16">
    <location>
        <begin position="1"/>
        <end position="29"/>
    </location>
</feature>
<keyword evidence="10 14" id="KW-0156">Chromatin regulator</keyword>
<evidence type="ECO:0000259" key="17">
    <source>
        <dbReference type="PROSITE" id="PS50089"/>
    </source>
</evidence>
<comment type="pathway">
    <text evidence="3 14">Protein modification; protein ubiquitination.</text>
</comment>
<keyword evidence="9 14" id="KW-0862">Zinc</keyword>
<dbReference type="PANTHER" id="PTHR23163">
    <property type="entry name" value="RING FINGER PROTEIN-RELATED"/>
    <property type="match status" value="1"/>
</dbReference>
<evidence type="ECO:0000256" key="14">
    <source>
        <dbReference type="RuleBase" id="RU365038"/>
    </source>
</evidence>
<feature type="coiled-coil region" evidence="15">
    <location>
        <begin position="755"/>
        <end position="843"/>
    </location>
</feature>
<evidence type="ECO:0000256" key="3">
    <source>
        <dbReference type="ARBA" id="ARBA00004906"/>
    </source>
</evidence>
<name>A0A2P2LH57_RHIMU</name>
<dbReference type="InterPro" id="IPR013956">
    <property type="entry name" value="E3_ubiquit_lig_Bre1"/>
</dbReference>
<dbReference type="GO" id="GO:0061630">
    <property type="term" value="F:ubiquitin protein ligase activity"/>
    <property type="evidence" value="ECO:0007669"/>
    <property type="project" value="UniProtKB-EC"/>
</dbReference>
<dbReference type="GO" id="GO:0006950">
    <property type="term" value="P:response to stress"/>
    <property type="evidence" value="ECO:0007669"/>
    <property type="project" value="UniProtKB-ARBA"/>
</dbReference>
<dbReference type="UniPathway" id="UPA00143"/>
<feature type="domain" description="RING-type" evidence="17">
    <location>
        <begin position="846"/>
        <end position="884"/>
    </location>
</feature>
<dbReference type="GO" id="GO:0006325">
    <property type="term" value="P:chromatin organization"/>
    <property type="evidence" value="ECO:0007669"/>
    <property type="project" value="UniProtKB-KW"/>
</dbReference>
<protein>
    <recommendedName>
        <fullName evidence="14">E3 ubiquitin protein ligase</fullName>
        <ecNumber evidence="14">2.3.2.27</ecNumber>
    </recommendedName>
</protein>
<evidence type="ECO:0000256" key="5">
    <source>
        <dbReference type="ARBA" id="ARBA00022679"/>
    </source>
</evidence>
<comment type="subcellular location">
    <subcellularLocation>
        <location evidence="2 14">Nucleus</location>
    </subcellularLocation>
</comment>
<evidence type="ECO:0000256" key="7">
    <source>
        <dbReference type="ARBA" id="ARBA00022771"/>
    </source>
</evidence>
<dbReference type="FunFam" id="3.30.40.10:FF:000414">
    <property type="entry name" value="E3 ubiquitin protein ligase"/>
    <property type="match status" value="1"/>
</dbReference>
<evidence type="ECO:0000256" key="8">
    <source>
        <dbReference type="ARBA" id="ARBA00022786"/>
    </source>
</evidence>
<evidence type="ECO:0000256" key="16">
    <source>
        <dbReference type="SAM" id="MobiDB-lite"/>
    </source>
</evidence>
<evidence type="ECO:0000256" key="4">
    <source>
        <dbReference type="ARBA" id="ARBA00005555"/>
    </source>
</evidence>